<evidence type="ECO:0000256" key="2">
    <source>
        <dbReference type="ARBA" id="ARBA00023015"/>
    </source>
</evidence>
<dbReference type="SUPFAM" id="SSF46785">
    <property type="entry name" value="Winged helix' DNA-binding domain"/>
    <property type="match status" value="1"/>
</dbReference>
<feature type="domain" description="HTH lysR-type" evidence="5">
    <location>
        <begin position="6"/>
        <end position="63"/>
    </location>
</feature>
<keyword evidence="2" id="KW-0805">Transcription regulation</keyword>
<evidence type="ECO:0000256" key="1">
    <source>
        <dbReference type="ARBA" id="ARBA00009437"/>
    </source>
</evidence>
<dbReference type="Pfam" id="PF03466">
    <property type="entry name" value="LysR_substrate"/>
    <property type="match status" value="1"/>
</dbReference>
<protein>
    <submittedName>
        <fullName evidence="6">LysR family transcriptional regulator</fullName>
    </submittedName>
</protein>
<keyword evidence="3" id="KW-0238">DNA-binding</keyword>
<evidence type="ECO:0000256" key="3">
    <source>
        <dbReference type="ARBA" id="ARBA00023125"/>
    </source>
</evidence>
<name>A0A8J3IKB8_9CHLR</name>
<comment type="similarity">
    <text evidence="1">Belongs to the LysR transcriptional regulatory family.</text>
</comment>
<dbReference type="Pfam" id="PF00126">
    <property type="entry name" value="HTH_1"/>
    <property type="match status" value="1"/>
</dbReference>
<dbReference type="SUPFAM" id="SSF53850">
    <property type="entry name" value="Periplasmic binding protein-like II"/>
    <property type="match status" value="1"/>
</dbReference>
<evidence type="ECO:0000313" key="7">
    <source>
        <dbReference type="Proteomes" id="UP000597444"/>
    </source>
</evidence>
<keyword evidence="7" id="KW-1185">Reference proteome</keyword>
<proteinExistence type="inferred from homology"/>
<dbReference type="InterPro" id="IPR005119">
    <property type="entry name" value="LysR_subst-bd"/>
</dbReference>
<comment type="caution">
    <text evidence="6">The sequence shown here is derived from an EMBL/GenBank/DDBJ whole genome shotgun (WGS) entry which is preliminary data.</text>
</comment>
<keyword evidence="4" id="KW-0804">Transcription</keyword>
<dbReference type="InterPro" id="IPR036390">
    <property type="entry name" value="WH_DNA-bd_sf"/>
</dbReference>
<accession>A0A8J3IKB8</accession>
<dbReference type="RefSeq" id="WP_220204780.1">
    <property type="nucleotide sequence ID" value="NZ_BNJK01000001.1"/>
</dbReference>
<dbReference type="PANTHER" id="PTHR30346">
    <property type="entry name" value="TRANSCRIPTIONAL DUAL REGULATOR HCAR-RELATED"/>
    <property type="match status" value="1"/>
</dbReference>
<dbReference type="EMBL" id="BNJK01000001">
    <property type="protein sequence ID" value="GHO94018.1"/>
    <property type="molecule type" value="Genomic_DNA"/>
</dbReference>
<sequence length="315" mass="35731">MYNQKIELRHLRYFAAVAQELHFSRAAEKLLIAQPALSQQIRQLERIVGARLFERNRHSVTLTNAGQVFLKEILPILEQVENAIKSAQEAHQGLVGKLSVGYFRHAPGADTFLPDVMALYRQRFPAVDIGLKEMHLQEQHNALDAQLIQIAYTIGIKDQDMATEFDIEVIQQLPIVVVCTSQHRFASQPFVLLRDLVDEPFICSSHSSAGVLYEQMIRLCGFKPHIVQEVADIPMILGLVAANVGIGLFPISPMLLHRQDVVICPLADIDITFEAFLMWRKQETSPLVEAFRDLAREVWSQQEKKVKESKEMQVG</sequence>
<gene>
    <name evidence="6" type="ORF">KSF_040660</name>
</gene>
<dbReference type="CDD" id="cd08414">
    <property type="entry name" value="PBP2_LTTR_aromatics_like"/>
    <property type="match status" value="1"/>
</dbReference>
<dbReference type="Proteomes" id="UP000597444">
    <property type="component" value="Unassembled WGS sequence"/>
</dbReference>
<dbReference type="PRINTS" id="PR00039">
    <property type="entry name" value="HTHLYSR"/>
</dbReference>
<dbReference type="FunFam" id="1.10.10.10:FF:000001">
    <property type="entry name" value="LysR family transcriptional regulator"/>
    <property type="match status" value="1"/>
</dbReference>
<evidence type="ECO:0000313" key="6">
    <source>
        <dbReference type="EMBL" id="GHO94018.1"/>
    </source>
</evidence>
<dbReference type="InterPro" id="IPR000847">
    <property type="entry name" value="LysR_HTH_N"/>
</dbReference>
<dbReference type="GO" id="GO:0032993">
    <property type="term" value="C:protein-DNA complex"/>
    <property type="evidence" value="ECO:0007669"/>
    <property type="project" value="TreeGrafter"/>
</dbReference>
<dbReference type="AlphaFoldDB" id="A0A8J3IKB8"/>
<evidence type="ECO:0000259" key="5">
    <source>
        <dbReference type="PROSITE" id="PS50931"/>
    </source>
</evidence>
<dbReference type="PROSITE" id="PS50931">
    <property type="entry name" value="HTH_LYSR"/>
    <property type="match status" value="1"/>
</dbReference>
<evidence type="ECO:0000256" key="4">
    <source>
        <dbReference type="ARBA" id="ARBA00023163"/>
    </source>
</evidence>
<dbReference type="PANTHER" id="PTHR30346:SF0">
    <property type="entry name" value="HCA OPERON TRANSCRIPTIONAL ACTIVATOR HCAR"/>
    <property type="match status" value="1"/>
</dbReference>
<dbReference type="Gene3D" id="1.10.10.10">
    <property type="entry name" value="Winged helix-like DNA-binding domain superfamily/Winged helix DNA-binding domain"/>
    <property type="match status" value="1"/>
</dbReference>
<dbReference type="Gene3D" id="3.40.190.10">
    <property type="entry name" value="Periplasmic binding protein-like II"/>
    <property type="match status" value="2"/>
</dbReference>
<dbReference type="GO" id="GO:0003700">
    <property type="term" value="F:DNA-binding transcription factor activity"/>
    <property type="evidence" value="ECO:0007669"/>
    <property type="project" value="InterPro"/>
</dbReference>
<dbReference type="InterPro" id="IPR036388">
    <property type="entry name" value="WH-like_DNA-bd_sf"/>
</dbReference>
<dbReference type="GO" id="GO:0003677">
    <property type="term" value="F:DNA binding"/>
    <property type="evidence" value="ECO:0007669"/>
    <property type="project" value="UniProtKB-KW"/>
</dbReference>
<organism evidence="6 7">
    <name type="scientific">Reticulibacter mediterranei</name>
    <dbReference type="NCBI Taxonomy" id="2778369"/>
    <lineage>
        <taxon>Bacteria</taxon>
        <taxon>Bacillati</taxon>
        <taxon>Chloroflexota</taxon>
        <taxon>Ktedonobacteria</taxon>
        <taxon>Ktedonobacterales</taxon>
        <taxon>Reticulibacteraceae</taxon>
        <taxon>Reticulibacter</taxon>
    </lineage>
</organism>
<reference evidence="6" key="1">
    <citation type="submission" date="2020-10" db="EMBL/GenBank/DDBJ databases">
        <title>Taxonomic study of unclassified bacteria belonging to the class Ktedonobacteria.</title>
        <authorList>
            <person name="Yabe S."/>
            <person name="Wang C.M."/>
            <person name="Zheng Y."/>
            <person name="Sakai Y."/>
            <person name="Cavaletti L."/>
            <person name="Monciardini P."/>
            <person name="Donadio S."/>
        </authorList>
    </citation>
    <scope>NUCLEOTIDE SEQUENCE</scope>
    <source>
        <strain evidence="6">ID150040</strain>
    </source>
</reference>